<reference evidence="4 5" key="1">
    <citation type="submission" date="2019-06" db="EMBL/GenBank/DDBJ databases">
        <title>Whole genome shotgun sequence of Streptomyces cacaoi subsp. cacaoi NBRC 12748.</title>
        <authorList>
            <person name="Hosoyama A."/>
            <person name="Uohara A."/>
            <person name="Ohji S."/>
            <person name="Ichikawa N."/>
        </authorList>
    </citation>
    <scope>NUCLEOTIDE SEQUENCE [LARGE SCALE GENOMIC DNA]</scope>
    <source>
        <strain evidence="4 5">NBRC 12748</strain>
    </source>
</reference>
<sequence>MTSAENPRSEGTPTSPDIPVTAPPRRARLSRRSVLAGAGGIPLAAAAGDAFARGGTAAPDAGRRRTTLLKNASLVLTMDPTLGDGELGALDSGDVLLRDGRIAAVGRRLRAPAGAVVHEVSGRIVLPGFVDLHNHLWQSSIRGGCSGQDLNGWLAECNRATLPKIGTRDMYRFVHLSALDALDTGVTTVVDWVHAIPLDSSEQYVRALDDTGLRFVYAMATAEGEEGLVRQVHRELLDPLPLASLQVAVHAGVEGIEALRASHEVARELGVMVNSHVLEHRSDRAAEQIRALPEVGAFGPDLLMNHAIHLTEEEQALVAEHDVRVAHCPLSNMRLASGIMPLPALHRRGVKAGLGHDGGTNDTSDMFALMKAAVGLQRARHEDAEVYPGIPAVLRMATLGGAEAIGMDDRVGSLTPGKRADAIVLDPGTLNFAPRIDWTSQIVLNGQPPNVSDVYIDGHRRKADGTLTGVDVERVVREAESAAGHLRTS</sequence>
<gene>
    <name evidence="4" type="ORF">SCA03_59800</name>
</gene>
<dbReference type="EMBL" id="BJMM01000051">
    <property type="protein sequence ID" value="GEB53429.1"/>
    <property type="molecule type" value="Genomic_DNA"/>
</dbReference>
<protein>
    <submittedName>
        <fullName evidence="4">N-ethylammeline chlorohydrolase</fullName>
    </submittedName>
</protein>
<dbReference type="PANTHER" id="PTHR43794:SF11">
    <property type="entry name" value="AMIDOHYDROLASE-RELATED DOMAIN-CONTAINING PROTEIN"/>
    <property type="match status" value="1"/>
</dbReference>
<keyword evidence="5" id="KW-1185">Reference proteome</keyword>
<dbReference type="Gene3D" id="3.20.20.140">
    <property type="entry name" value="Metal-dependent hydrolases"/>
    <property type="match status" value="1"/>
</dbReference>
<dbReference type="Proteomes" id="UP000319210">
    <property type="component" value="Unassembled WGS sequence"/>
</dbReference>
<evidence type="ECO:0000313" key="4">
    <source>
        <dbReference type="EMBL" id="GEB53429.1"/>
    </source>
</evidence>
<dbReference type="InterPro" id="IPR006311">
    <property type="entry name" value="TAT_signal"/>
</dbReference>
<evidence type="ECO:0000256" key="2">
    <source>
        <dbReference type="SAM" id="MobiDB-lite"/>
    </source>
</evidence>
<dbReference type="OrthoDB" id="3189065at2"/>
<evidence type="ECO:0000313" key="5">
    <source>
        <dbReference type="Proteomes" id="UP000319210"/>
    </source>
</evidence>
<evidence type="ECO:0000256" key="1">
    <source>
        <dbReference type="ARBA" id="ARBA00022801"/>
    </source>
</evidence>
<dbReference type="RefSeq" id="WP_086818487.1">
    <property type="nucleotide sequence ID" value="NZ_BJMM01000051.1"/>
</dbReference>
<dbReference type="SUPFAM" id="SSF51338">
    <property type="entry name" value="Composite domain of metallo-dependent hydrolases"/>
    <property type="match status" value="1"/>
</dbReference>
<dbReference type="InterPro" id="IPR050287">
    <property type="entry name" value="MTA/SAH_deaminase"/>
</dbReference>
<feature type="domain" description="Amidohydrolase-related" evidence="3">
    <location>
        <begin position="124"/>
        <end position="459"/>
    </location>
</feature>
<name>A0A4Y3R7T2_STRCI</name>
<dbReference type="InterPro" id="IPR032466">
    <property type="entry name" value="Metal_Hydrolase"/>
</dbReference>
<dbReference type="PANTHER" id="PTHR43794">
    <property type="entry name" value="AMINOHYDROLASE SSNA-RELATED"/>
    <property type="match status" value="1"/>
</dbReference>
<feature type="compositionally biased region" description="Polar residues" evidence="2">
    <location>
        <begin position="1"/>
        <end position="15"/>
    </location>
</feature>
<dbReference type="AlphaFoldDB" id="A0A4Y3R7T2"/>
<comment type="caution">
    <text evidence="4">The sequence shown here is derived from an EMBL/GenBank/DDBJ whole genome shotgun (WGS) entry which is preliminary data.</text>
</comment>
<keyword evidence="1 4" id="KW-0378">Hydrolase</keyword>
<proteinExistence type="predicted"/>
<dbReference type="GO" id="GO:0016810">
    <property type="term" value="F:hydrolase activity, acting on carbon-nitrogen (but not peptide) bonds"/>
    <property type="evidence" value="ECO:0007669"/>
    <property type="project" value="InterPro"/>
</dbReference>
<dbReference type="InterPro" id="IPR006680">
    <property type="entry name" value="Amidohydro-rel"/>
</dbReference>
<dbReference type="InterPro" id="IPR011059">
    <property type="entry name" value="Metal-dep_hydrolase_composite"/>
</dbReference>
<feature type="region of interest" description="Disordered" evidence="2">
    <location>
        <begin position="1"/>
        <end position="26"/>
    </location>
</feature>
<dbReference type="PROSITE" id="PS51318">
    <property type="entry name" value="TAT"/>
    <property type="match status" value="1"/>
</dbReference>
<dbReference type="SUPFAM" id="SSF51556">
    <property type="entry name" value="Metallo-dependent hydrolases"/>
    <property type="match status" value="1"/>
</dbReference>
<organism evidence="4 5">
    <name type="scientific">Streptomyces cacaoi</name>
    <dbReference type="NCBI Taxonomy" id="1898"/>
    <lineage>
        <taxon>Bacteria</taxon>
        <taxon>Bacillati</taxon>
        <taxon>Actinomycetota</taxon>
        <taxon>Actinomycetes</taxon>
        <taxon>Kitasatosporales</taxon>
        <taxon>Streptomycetaceae</taxon>
        <taxon>Streptomyces</taxon>
    </lineage>
</organism>
<dbReference type="Pfam" id="PF01979">
    <property type="entry name" value="Amidohydro_1"/>
    <property type="match status" value="1"/>
</dbReference>
<accession>A0A4Y3R7T2</accession>
<evidence type="ECO:0000259" key="3">
    <source>
        <dbReference type="Pfam" id="PF01979"/>
    </source>
</evidence>
<dbReference type="Gene3D" id="2.30.40.10">
    <property type="entry name" value="Urease, subunit C, domain 1"/>
    <property type="match status" value="1"/>
</dbReference>